<reference evidence="15" key="2">
    <citation type="submission" date="2023-01" db="EMBL/GenBank/DDBJ databases">
        <title>Draft genome sequence of Sneathiella chinensis strain NBRC 103408.</title>
        <authorList>
            <person name="Sun Q."/>
            <person name="Mori K."/>
        </authorList>
    </citation>
    <scope>NUCLEOTIDE SEQUENCE</scope>
    <source>
        <strain evidence="15">NBRC 103408</strain>
    </source>
</reference>
<dbReference type="PROSITE" id="PS50885">
    <property type="entry name" value="HAMP"/>
    <property type="match status" value="1"/>
</dbReference>
<evidence type="ECO:0000256" key="12">
    <source>
        <dbReference type="SAM" id="Phobius"/>
    </source>
</evidence>
<dbReference type="InterPro" id="IPR003660">
    <property type="entry name" value="HAMP_dom"/>
</dbReference>
<dbReference type="EMBL" id="BSNF01000010">
    <property type="protein sequence ID" value="GLQ07995.1"/>
    <property type="molecule type" value="Genomic_DNA"/>
</dbReference>
<evidence type="ECO:0000256" key="8">
    <source>
        <dbReference type="ARBA" id="ARBA00022777"/>
    </source>
</evidence>
<dbReference type="InterPro" id="IPR013727">
    <property type="entry name" value="2CSK_N"/>
</dbReference>
<accession>A0ABQ5U769</accession>
<dbReference type="Pfam" id="PF02518">
    <property type="entry name" value="HATPase_c"/>
    <property type="match status" value="1"/>
</dbReference>
<dbReference type="Gene3D" id="3.30.565.10">
    <property type="entry name" value="Histidine kinase-like ATPase, C-terminal domain"/>
    <property type="match status" value="1"/>
</dbReference>
<keyword evidence="12" id="KW-0472">Membrane</keyword>
<dbReference type="EC" id="2.7.13.3" evidence="3"/>
<dbReference type="Pfam" id="PF00512">
    <property type="entry name" value="HisKA"/>
    <property type="match status" value="1"/>
</dbReference>
<keyword evidence="7" id="KW-0547">Nucleotide-binding</keyword>
<evidence type="ECO:0000313" key="16">
    <source>
        <dbReference type="Proteomes" id="UP001161409"/>
    </source>
</evidence>
<dbReference type="SMART" id="SM00387">
    <property type="entry name" value="HATPase_c"/>
    <property type="match status" value="1"/>
</dbReference>
<evidence type="ECO:0000256" key="2">
    <source>
        <dbReference type="ARBA" id="ARBA00004141"/>
    </source>
</evidence>
<keyword evidence="10 12" id="KW-1133">Transmembrane helix</keyword>
<comment type="subcellular location">
    <subcellularLocation>
        <location evidence="2">Membrane</location>
        <topology evidence="2">Multi-pass membrane protein</topology>
    </subcellularLocation>
</comment>
<dbReference type="Gene3D" id="1.20.5.1040">
    <property type="entry name" value="Sensor protein qsec"/>
    <property type="match status" value="1"/>
</dbReference>
<protein>
    <recommendedName>
        <fullName evidence="3">histidine kinase</fullName>
        <ecNumber evidence="3">2.7.13.3</ecNumber>
    </recommendedName>
</protein>
<evidence type="ECO:0000259" key="14">
    <source>
        <dbReference type="PROSITE" id="PS50885"/>
    </source>
</evidence>
<keyword evidence="6 12" id="KW-0812">Transmembrane</keyword>
<dbReference type="InterPro" id="IPR036097">
    <property type="entry name" value="HisK_dim/P_sf"/>
</dbReference>
<evidence type="ECO:0000256" key="10">
    <source>
        <dbReference type="ARBA" id="ARBA00022989"/>
    </source>
</evidence>
<reference evidence="15" key="1">
    <citation type="journal article" date="2014" name="Int. J. Syst. Evol. Microbiol.">
        <title>Complete genome of a new Firmicutes species belonging to the dominant human colonic microbiota ('Ruminococcus bicirculans') reveals two chromosomes and a selective capacity to utilize plant glucans.</title>
        <authorList>
            <consortium name="NISC Comparative Sequencing Program"/>
            <person name="Wegmann U."/>
            <person name="Louis P."/>
            <person name="Goesmann A."/>
            <person name="Henrissat B."/>
            <person name="Duncan S.H."/>
            <person name="Flint H.J."/>
        </authorList>
    </citation>
    <scope>NUCLEOTIDE SEQUENCE</scope>
    <source>
        <strain evidence="15">NBRC 103408</strain>
    </source>
</reference>
<evidence type="ECO:0000256" key="1">
    <source>
        <dbReference type="ARBA" id="ARBA00000085"/>
    </source>
</evidence>
<proteinExistence type="predicted"/>
<name>A0ABQ5U769_9PROT</name>
<evidence type="ECO:0000256" key="3">
    <source>
        <dbReference type="ARBA" id="ARBA00012438"/>
    </source>
</evidence>
<feature type="domain" description="HAMP" evidence="14">
    <location>
        <begin position="174"/>
        <end position="226"/>
    </location>
</feature>
<dbReference type="Gene3D" id="1.10.287.130">
    <property type="match status" value="1"/>
</dbReference>
<dbReference type="RefSeq" id="WP_169561885.1">
    <property type="nucleotide sequence ID" value="NZ_BSNF01000010.1"/>
</dbReference>
<feature type="transmembrane region" description="Helical" evidence="12">
    <location>
        <begin position="150"/>
        <end position="173"/>
    </location>
</feature>
<evidence type="ECO:0000256" key="11">
    <source>
        <dbReference type="ARBA" id="ARBA00023012"/>
    </source>
</evidence>
<evidence type="ECO:0000256" key="7">
    <source>
        <dbReference type="ARBA" id="ARBA00022741"/>
    </source>
</evidence>
<dbReference type="InterPro" id="IPR036890">
    <property type="entry name" value="HATPase_C_sf"/>
</dbReference>
<evidence type="ECO:0000256" key="9">
    <source>
        <dbReference type="ARBA" id="ARBA00022840"/>
    </source>
</evidence>
<dbReference type="PROSITE" id="PS50109">
    <property type="entry name" value="HIS_KIN"/>
    <property type="match status" value="1"/>
</dbReference>
<dbReference type="InterPro" id="IPR003661">
    <property type="entry name" value="HisK_dim/P_dom"/>
</dbReference>
<keyword evidence="4" id="KW-0597">Phosphoprotein</keyword>
<evidence type="ECO:0000313" key="15">
    <source>
        <dbReference type="EMBL" id="GLQ07995.1"/>
    </source>
</evidence>
<organism evidence="15 16">
    <name type="scientific">Sneathiella chinensis</name>
    <dbReference type="NCBI Taxonomy" id="349750"/>
    <lineage>
        <taxon>Bacteria</taxon>
        <taxon>Pseudomonadati</taxon>
        <taxon>Pseudomonadota</taxon>
        <taxon>Alphaproteobacteria</taxon>
        <taxon>Sneathiellales</taxon>
        <taxon>Sneathiellaceae</taxon>
        <taxon>Sneathiella</taxon>
    </lineage>
</organism>
<dbReference type="Proteomes" id="UP001161409">
    <property type="component" value="Unassembled WGS sequence"/>
</dbReference>
<evidence type="ECO:0000256" key="6">
    <source>
        <dbReference type="ARBA" id="ARBA00022692"/>
    </source>
</evidence>
<keyword evidence="5" id="KW-0808">Transferase</keyword>
<sequence length="443" mass="48460">MTSRPSLQNRLAIGISIGVTFLWLAALAASALVVRHELDEAFDSALQETAQRILPLAVTDIIRQDRTAPFRTVEALDRHEEFLTYLVRDRSGTLLIQSHDANPDIFPARPATGFRNTKTHRIYGESAVSGTLFLEIAEPLAHRKEATFEAIMAMLLPLFAFVPATLLAVIWFVRRTLKPVVRFREEIERRNSADLSPVQGTGLPREIAPLADAVNILMERLRFSLEAERNFTANSAHELRTPVAAALAQTQRLMAETRDADILARAQQIEGALKGLSRLAEKLLQLAKAEGGGVLAETPTDLMAILPHVTEDYSRVSGTDRIRLENPANLPLISRLDPDAFGILIRNLVENALKHGAADTPVILRITPEQDIRIINGGPAVDPDTLTTLKRRFARGAARSDGFGIGLAIADTIARRAGGRLKIHSPATGQEGGFEVVLTLPPP</sequence>
<keyword evidence="11" id="KW-0902">Two-component regulatory system</keyword>
<dbReference type="PANTHER" id="PTHR45436">
    <property type="entry name" value="SENSOR HISTIDINE KINASE YKOH"/>
    <property type="match status" value="1"/>
</dbReference>
<evidence type="ECO:0000256" key="4">
    <source>
        <dbReference type="ARBA" id="ARBA00022553"/>
    </source>
</evidence>
<dbReference type="SUPFAM" id="SSF55874">
    <property type="entry name" value="ATPase domain of HSP90 chaperone/DNA topoisomerase II/histidine kinase"/>
    <property type="match status" value="1"/>
</dbReference>
<dbReference type="InterPro" id="IPR005467">
    <property type="entry name" value="His_kinase_dom"/>
</dbReference>
<feature type="transmembrane region" description="Helical" evidence="12">
    <location>
        <begin position="12"/>
        <end position="34"/>
    </location>
</feature>
<dbReference type="Pfam" id="PF08521">
    <property type="entry name" value="2CSK_N"/>
    <property type="match status" value="1"/>
</dbReference>
<gene>
    <name evidence="15" type="ORF">GCM10007924_32170</name>
</gene>
<keyword evidence="9" id="KW-0067">ATP-binding</keyword>
<dbReference type="CDD" id="cd00082">
    <property type="entry name" value="HisKA"/>
    <property type="match status" value="1"/>
</dbReference>
<keyword evidence="8 15" id="KW-0418">Kinase</keyword>
<evidence type="ECO:0000259" key="13">
    <source>
        <dbReference type="PROSITE" id="PS50109"/>
    </source>
</evidence>
<feature type="domain" description="Histidine kinase" evidence="13">
    <location>
        <begin position="234"/>
        <end position="443"/>
    </location>
</feature>
<dbReference type="InterPro" id="IPR003594">
    <property type="entry name" value="HATPase_dom"/>
</dbReference>
<dbReference type="SMART" id="SM00388">
    <property type="entry name" value="HisKA"/>
    <property type="match status" value="1"/>
</dbReference>
<dbReference type="InterPro" id="IPR050428">
    <property type="entry name" value="TCS_sensor_his_kinase"/>
</dbReference>
<comment type="catalytic activity">
    <reaction evidence="1">
        <text>ATP + protein L-histidine = ADP + protein N-phospho-L-histidine.</text>
        <dbReference type="EC" id="2.7.13.3"/>
    </reaction>
</comment>
<dbReference type="GO" id="GO:0016301">
    <property type="term" value="F:kinase activity"/>
    <property type="evidence" value="ECO:0007669"/>
    <property type="project" value="UniProtKB-KW"/>
</dbReference>
<comment type="caution">
    <text evidence="15">The sequence shown here is derived from an EMBL/GenBank/DDBJ whole genome shotgun (WGS) entry which is preliminary data.</text>
</comment>
<dbReference type="SUPFAM" id="SSF47384">
    <property type="entry name" value="Homodimeric domain of signal transducing histidine kinase"/>
    <property type="match status" value="1"/>
</dbReference>
<evidence type="ECO:0000256" key="5">
    <source>
        <dbReference type="ARBA" id="ARBA00022679"/>
    </source>
</evidence>
<dbReference type="PANTHER" id="PTHR45436:SF14">
    <property type="entry name" value="SENSOR PROTEIN QSEC"/>
    <property type="match status" value="1"/>
</dbReference>
<keyword evidence="16" id="KW-1185">Reference proteome</keyword>